<protein>
    <submittedName>
        <fullName evidence="5">LuxR C-terminal-related transcriptional regulator</fullName>
    </submittedName>
</protein>
<dbReference type="InterPro" id="IPR041617">
    <property type="entry name" value="TPR_MalT"/>
</dbReference>
<dbReference type="PROSITE" id="PS00622">
    <property type="entry name" value="HTH_LUXR_1"/>
    <property type="match status" value="1"/>
</dbReference>
<keyword evidence="2" id="KW-0238">DNA-binding</keyword>
<accession>A0ABW4SEH1</accession>
<dbReference type="CDD" id="cd06170">
    <property type="entry name" value="LuxR_C_like"/>
    <property type="match status" value="1"/>
</dbReference>
<dbReference type="Gene3D" id="1.25.40.10">
    <property type="entry name" value="Tetratricopeptide repeat domain"/>
    <property type="match status" value="1"/>
</dbReference>
<evidence type="ECO:0000256" key="3">
    <source>
        <dbReference type="ARBA" id="ARBA00023163"/>
    </source>
</evidence>
<evidence type="ECO:0000256" key="2">
    <source>
        <dbReference type="ARBA" id="ARBA00023125"/>
    </source>
</evidence>
<keyword evidence="3" id="KW-0804">Transcription</keyword>
<evidence type="ECO:0000313" key="6">
    <source>
        <dbReference type="Proteomes" id="UP001597218"/>
    </source>
</evidence>
<evidence type="ECO:0000256" key="1">
    <source>
        <dbReference type="ARBA" id="ARBA00023015"/>
    </source>
</evidence>
<keyword evidence="1" id="KW-0805">Transcription regulation</keyword>
<dbReference type="InterPro" id="IPR059106">
    <property type="entry name" value="WHD_MalT"/>
</dbReference>
<dbReference type="InterPro" id="IPR011990">
    <property type="entry name" value="TPR-like_helical_dom_sf"/>
</dbReference>
<dbReference type="InterPro" id="IPR027417">
    <property type="entry name" value="P-loop_NTPase"/>
</dbReference>
<dbReference type="PANTHER" id="PTHR43214">
    <property type="entry name" value="TWO-COMPONENT RESPONSE REGULATOR"/>
    <property type="match status" value="1"/>
</dbReference>
<dbReference type="InterPro" id="IPR036388">
    <property type="entry name" value="WH-like_DNA-bd_sf"/>
</dbReference>
<dbReference type="Proteomes" id="UP001597218">
    <property type="component" value="Unassembled WGS sequence"/>
</dbReference>
<gene>
    <name evidence="5" type="ORF">ACFSFY_06400</name>
</gene>
<name>A0ABW4SEH1_9BACL</name>
<evidence type="ECO:0000313" key="5">
    <source>
        <dbReference type="EMBL" id="MFD1927696.1"/>
    </source>
</evidence>
<keyword evidence="6" id="KW-1185">Reference proteome</keyword>
<dbReference type="EMBL" id="JBHUGI010000014">
    <property type="protein sequence ID" value="MFD1927696.1"/>
    <property type="molecule type" value="Genomic_DNA"/>
</dbReference>
<dbReference type="Pfam" id="PF00196">
    <property type="entry name" value="GerE"/>
    <property type="match status" value="1"/>
</dbReference>
<dbReference type="SMART" id="SM00421">
    <property type="entry name" value="HTH_LUXR"/>
    <property type="match status" value="1"/>
</dbReference>
<dbReference type="Pfam" id="PF17874">
    <property type="entry name" value="TPR_MalT"/>
    <property type="match status" value="1"/>
</dbReference>
<sequence length="845" mass="97505">MILIVWLHSKITAPRATLEVVGRPRLVDTLQYHNLRKLTIVRAPAGYGKTTLLSQSMNEFDGLAAWLSIDANDNDPLRFWTYVIRAVSNVVTENIDSLVNPQFHSQSPLELLIDSFSNDIAMIPREILIVFDDYHLIESPVIHTMMARFIDYLPDNIYLFLVSRTELPLPLAKWRVQESLTEIGVDQLRFTYEETEHLYRKRRFSYEDTESLQRVLQMTEGWAAGLQLVGLSGGMSAPDKWGVAQFDSKFPFIKDFLLQEILASLSPAVQDFLVRTSILKQLEPAICDALTNRTDSYSVLLELERKGLFIVRLHSSEPVFRYHHLFEDALRIEMRLRYSQKQIASFHEEVSRILIEQGDFISAIELTFRGQLWDVADKWMTTYLIEIFTLGQTATFIRWVKVLRDNNFAVNIETLVMYVIALSNIYEVEEARRLIDELEQRDEVENWMDKDEYRGMASIFATAKAFVIFASGGDIEQAKALISTQLITGRVSSRWDHIPMQYNQLEARTLRTTIGVRGKLWPRDVVLPFLELFRKSEFKEQNMTGYGYGVQAETLYEHDSIDEALIELEVALQYGHRFQDPGLYIPMYILKSRIYAMKKQFVEAHRTLDYAMKTMKERHWTNQLRAMKAHCCLLEGDISQAEWELSKSTGLNRLEAKSEQELWLLVYVRLLLAKGEVEEALKITMRIKEKALQERQTLTIIEAGMLEAICQMRLLNEGAALATLHGALKLGELYNYKRTFLDEVGLEPLLKKYLKVHRKGTYEHWGYIPLVYIEQFVVDSQADQVIDTLSPREREILQLLAEGASNSEIASQLGLSEGTVRVYLSNVYRKLGVNSRTNAILIATE</sequence>
<dbReference type="SUPFAM" id="SSF46894">
    <property type="entry name" value="C-terminal effector domain of the bipartite response regulators"/>
    <property type="match status" value="1"/>
</dbReference>
<dbReference type="Gene3D" id="1.10.10.10">
    <property type="entry name" value="Winged helix-like DNA-binding domain superfamily/Winged helix DNA-binding domain"/>
    <property type="match status" value="1"/>
</dbReference>
<dbReference type="Pfam" id="PF25873">
    <property type="entry name" value="WHD_MalT"/>
    <property type="match status" value="1"/>
</dbReference>
<dbReference type="InterPro" id="IPR016032">
    <property type="entry name" value="Sig_transdc_resp-reg_C-effctor"/>
</dbReference>
<dbReference type="PROSITE" id="PS50043">
    <property type="entry name" value="HTH_LUXR_2"/>
    <property type="match status" value="1"/>
</dbReference>
<feature type="domain" description="HTH luxR-type" evidence="4">
    <location>
        <begin position="782"/>
        <end position="845"/>
    </location>
</feature>
<dbReference type="PRINTS" id="PR00038">
    <property type="entry name" value="HTHLUXR"/>
</dbReference>
<reference evidence="6" key="1">
    <citation type="journal article" date="2019" name="Int. J. Syst. Evol. Microbiol.">
        <title>The Global Catalogue of Microorganisms (GCM) 10K type strain sequencing project: providing services to taxonomists for standard genome sequencing and annotation.</title>
        <authorList>
            <consortium name="The Broad Institute Genomics Platform"/>
            <consortium name="The Broad Institute Genome Sequencing Center for Infectious Disease"/>
            <person name="Wu L."/>
            <person name="Ma J."/>
        </authorList>
    </citation>
    <scope>NUCLEOTIDE SEQUENCE [LARGE SCALE GENOMIC DNA]</scope>
    <source>
        <strain evidence="6">CGMCC 4.7177</strain>
    </source>
</reference>
<evidence type="ECO:0000259" key="4">
    <source>
        <dbReference type="PROSITE" id="PS50043"/>
    </source>
</evidence>
<dbReference type="InterPro" id="IPR000792">
    <property type="entry name" value="Tscrpt_reg_LuxR_C"/>
</dbReference>
<organism evidence="5 6">
    <name type="scientific">Sporosarcina siberiensis</name>
    <dbReference type="NCBI Taxonomy" id="1365606"/>
    <lineage>
        <taxon>Bacteria</taxon>
        <taxon>Bacillati</taxon>
        <taxon>Bacillota</taxon>
        <taxon>Bacilli</taxon>
        <taxon>Bacillales</taxon>
        <taxon>Caryophanaceae</taxon>
        <taxon>Sporosarcina</taxon>
    </lineage>
</organism>
<comment type="caution">
    <text evidence="5">The sequence shown here is derived from an EMBL/GenBank/DDBJ whole genome shotgun (WGS) entry which is preliminary data.</text>
</comment>
<dbReference type="InterPro" id="IPR039420">
    <property type="entry name" value="WalR-like"/>
</dbReference>
<dbReference type="SUPFAM" id="SSF48452">
    <property type="entry name" value="TPR-like"/>
    <property type="match status" value="1"/>
</dbReference>
<dbReference type="SUPFAM" id="SSF52540">
    <property type="entry name" value="P-loop containing nucleoside triphosphate hydrolases"/>
    <property type="match status" value="1"/>
</dbReference>
<dbReference type="RefSeq" id="WP_381536368.1">
    <property type="nucleotide sequence ID" value="NZ_JBHUGI010000014.1"/>
</dbReference>
<proteinExistence type="predicted"/>